<dbReference type="PANTHER" id="PTHR32315">
    <property type="entry name" value="ADENINE PHOSPHORIBOSYLTRANSFERASE"/>
    <property type="match status" value="1"/>
</dbReference>
<comment type="catalytic activity">
    <reaction evidence="1">
        <text>AMP + diphosphate = 5-phospho-alpha-D-ribose 1-diphosphate + adenine</text>
        <dbReference type="Rhea" id="RHEA:16609"/>
        <dbReference type="ChEBI" id="CHEBI:16708"/>
        <dbReference type="ChEBI" id="CHEBI:33019"/>
        <dbReference type="ChEBI" id="CHEBI:58017"/>
        <dbReference type="ChEBI" id="CHEBI:456215"/>
        <dbReference type="EC" id="2.4.2.7"/>
    </reaction>
</comment>
<dbReference type="AlphaFoldDB" id="J7RWM6"/>
<comment type="pathway">
    <text evidence="3">Purine metabolism; AMP biosynthesis via salvage pathway; AMP from adenine: step 1/1.</text>
</comment>
<evidence type="ECO:0000256" key="8">
    <source>
        <dbReference type="ARBA" id="ARBA00022679"/>
    </source>
</evidence>
<reference evidence="10 11" key="1">
    <citation type="journal article" date="2011" name="Proc. Natl. Acad. Sci. U.S.A.">
        <title>Evolutionary erosion of yeast sex chromosomes by mating-type switching accidents.</title>
        <authorList>
            <person name="Gordon J.L."/>
            <person name="Armisen D."/>
            <person name="Proux-Wera E."/>
            <person name="Oheigeartaigh S.S."/>
            <person name="Byrne K.P."/>
            <person name="Wolfe K.H."/>
        </authorList>
    </citation>
    <scope>NUCLEOTIDE SEQUENCE [LARGE SCALE GENOMIC DNA]</scope>
    <source>
        <strain evidence="11">ATCC MYA-139 / BCRC 22969 / CBS 8797 / CCRC 22969 / KCTC 17520 / NBRC 10181 / NCYC 3082</strain>
    </source>
</reference>
<dbReference type="KEGG" id="kng:KNAG_0C03060"/>
<dbReference type="GO" id="GO:0044209">
    <property type="term" value="P:AMP salvage"/>
    <property type="evidence" value="ECO:0007669"/>
    <property type="project" value="TreeGrafter"/>
</dbReference>
<evidence type="ECO:0000256" key="1">
    <source>
        <dbReference type="ARBA" id="ARBA00000868"/>
    </source>
</evidence>
<comment type="subcellular location">
    <subcellularLocation>
        <location evidence="2">Cytoplasm</location>
    </subcellularLocation>
</comment>
<dbReference type="Gene3D" id="3.40.50.2020">
    <property type="match status" value="1"/>
</dbReference>
<dbReference type="RefSeq" id="XP_022463663.1">
    <property type="nucleotide sequence ID" value="XM_022607026.1"/>
</dbReference>
<evidence type="ECO:0000313" key="11">
    <source>
        <dbReference type="Proteomes" id="UP000006310"/>
    </source>
</evidence>
<reference evidence="11" key="2">
    <citation type="submission" date="2012-08" db="EMBL/GenBank/DDBJ databases">
        <title>Genome sequence of Kazachstania naganishii.</title>
        <authorList>
            <person name="Gordon J.L."/>
            <person name="Armisen D."/>
            <person name="Proux-Wera E."/>
            <person name="OhEigeartaigh S.S."/>
            <person name="Byrne K.P."/>
            <person name="Wolfe K.H."/>
        </authorList>
    </citation>
    <scope>NUCLEOTIDE SEQUENCE [LARGE SCALE GENOMIC DNA]</scope>
    <source>
        <strain evidence="11">ATCC MYA-139 / BCRC 22969 / CBS 8797 / CCRC 22969 / KCTC 17520 / NBRC 10181 / NCYC 3082</strain>
    </source>
</reference>
<dbReference type="eggNOG" id="KOG1712">
    <property type="taxonomic scope" value="Eukaryota"/>
</dbReference>
<proteinExistence type="inferred from homology"/>
<keyword evidence="9" id="KW-0660">Purine salvage</keyword>
<evidence type="ECO:0000256" key="9">
    <source>
        <dbReference type="ARBA" id="ARBA00022726"/>
    </source>
</evidence>
<sequence length="184" mass="20603">MPTQVDFSKELRPLISKYRDFPEKGRVYYDISPILKSPDIFRAMLERFRDHLEETFTLEQIDFVASVEASGFLFGPTLATFIGVGFIPIRKVGMLPGICAHGSTLDAYGQAIQEFEIQSEAIPRGSNVVIVDNILLSGNVSLMAKQLVTSVGGNVVEYDYIMEQRSNHGRRNLNIPVFSLLDID</sequence>
<dbReference type="GO" id="GO:0006168">
    <property type="term" value="P:adenine salvage"/>
    <property type="evidence" value="ECO:0007669"/>
    <property type="project" value="TreeGrafter"/>
</dbReference>
<dbReference type="HOGENOM" id="CLU_063339_1_0_1"/>
<evidence type="ECO:0000256" key="7">
    <source>
        <dbReference type="ARBA" id="ARBA00022676"/>
    </source>
</evidence>
<dbReference type="GO" id="GO:0006166">
    <property type="term" value="P:purine ribonucleoside salvage"/>
    <property type="evidence" value="ECO:0007669"/>
    <property type="project" value="UniProtKB-KW"/>
</dbReference>
<evidence type="ECO:0000256" key="2">
    <source>
        <dbReference type="ARBA" id="ARBA00004496"/>
    </source>
</evidence>
<dbReference type="GO" id="GO:0002055">
    <property type="term" value="F:adenine binding"/>
    <property type="evidence" value="ECO:0007669"/>
    <property type="project" value="TreeGrafter"/>
</dbReference>
<dbReference type="GO" id="GO:0003999">
    <property type="term" value="F:adenine phosphoribosyltransferase activity"/>
    <property type="evidence" value="ECO:0007669"/>
    <property type="project" value="UniProtKB-EC"/>
</dbReference>
<evidence type="ECO:0000313" key="10">
    <source>
        <dbReference type="EMBL" id="CCK69417.1"/>
    </source>
</evidence>
<dbReference type="SUPFAM" id="SSF53271">
    <property type="entry name" value="PRTase-like"/>
    <property type="match status" value="1"/>
</dbReference>
<comment type="similarity">
    <text evidence="4">Belongs to the purine/pyrimidine phosphoribosyltransferase family.</text>
</comment>
<evidence type="ECO:0000256" key="4">
    <source>
        <dbReference type="ARBA" id="ARBA00008391"/>
    </source>
</evidence>
<evidence type="ECO:0000256" key="5">
    <source>
        <dbReference type="ARBA" id="ARBA00011893"/>
    </source>
</evidence>
<name>J7RWM6_HUIN7</name>
<evidence type="ECO:0000256" key="6">
    <source>
        <dbReference type="ARBA" id="ARBA00022490"/>
    </source>
</evidence>
<dbReference type="OrthoDB" id="363185at2759"/>
<dbReference type="GeneID" id="34525097"/>
<keyword evidence="11" id="KW-1185">Reference proteome</keyword>
<keyword evidence="6" id="KW-0963">Cytoplasm</keyword>
<dbReference type="STRING" id="1071383.J7RWM6"/>
<dbReference type="GO" id="GO:0005737">
    <property type="term" value="C:cytoplasm"/>
    <property type="evidence" value="ECO:0007669"/>
    <property type="project" value="UniProtKB-SubCell"/>
</dbReference>
<evidence type="ECO:0000256" key="3">
    <source>
        <dbReference type="ARBA" id="ARBA00004659"/>
    </source>
</evidence>
<dbReference type="GO" id="GO:0016208">
    <property type="term" value="F:AMP binding"/>
    <property type="evidence" value="ECO:0007669"/>
    <property type="project" value="TreeGrafter"/>
</dbReference>
<dbReference type="CDD" id="cd06223">
    <property type="entry name" value="PRTases_typeI"/>
    <property type="match status" value="1"/>
</dbReference>
<dbReference type="EC" id="2.4.2.7" evidence="5"/>
<keyword evidence="8" id="KW-0808">Transferase</keyword>
<dbReference type="InterPro" id="IPR050054">
    <property type="entry name" value="UPRTase/APRTase"/>
</dbReference>
<gene>
    <name evidence="10" type="primary">KNAG0C03060</name>
    <name evidence="10" type="ordered locus">KNAG_0C03060</name>
</gene>
<organism evidence="10 11">
    <name type="scientific">Huiozyma naganishii (strain ATCC MYA-139 / BCRC 22969 / CBS 8797 / KCTC 17520 / NBRC 10181 / NCYC 3082 / Yp74L-3)</name>
    <name type="common">Yeast</name>
    <name type="synonym">Kazachstania naganishii</name>
    <dbReference type="NCBI Taxonomy" id="1071383"/>
    <lineage>
        <taxon>Eukaryota</taxon>
        <taxon>Fungi</taxon>
        <taxon>Dikarya</taxon>
        <taxon>Ascomycota</taxon>
        <taxon>Saccharomycotina</taxon>
        <taxon>Saccharomycetes</taxon>
        <taxon>Saccharomycetales</taxon>
        <taxon>Saccharomycetaceae</taxon>
        <taxon>Huiozyma</taxon>
    </lineage>
</organism>
<protein>
    <recommendedName>
        <fullName evidence="5">adenine phosphoribosyltransferase</fullName>
        <ecNumber evidence="5">2.4.2.7</ecNumber>
    </recommendedName>
</protein>
<dbReference type="EMBL" id="HE978316">
    <property type="protein sequence ID" value="CCK69417.1"/>
    <property type="molecule type" value="Genomic_DNA"/>
</dbReference>
<keyword evidence="7" id="KW-0328">Glycosyltransferase</keyword>
<accession>J7RWM6</accession>
<dbReference type="InterPro" id="IPR029057">
    <property type="entry name" value="PRTase-like"/>
</dbReference>
<dbReference type="PANTHER" id="PTHR32315:SF3">
    <property type="entry name" value="ADENINE PHOSPHORIBOSYLTRANSFERASE"/>
    <property type="match status" value="1"/>
</dbReference>
<dbReference type="Proteomes" id="UP000006310">
    <property type="component" value="Chromosome 3"/>
</dbReference>
<dbReference type="InterPro" id="IPR000836">
    <property type="entry name" value="PRTase_dom"/>
</dbReference>